<keyword evidence="5 7" id="KW-1133">Transmembrane helix</keyword>
<proteinExistence type="inferred from homology"/>
<name>A0ABX8GTA0_9BACT</name>
<evidence type="ECO:0000313" key="11">
    <source>
        <dbReference type="Proteomes" id="UP000682802"/>
    </source>
</evidence>
<keyword evidence="3 7" id="KW-0812">Transmembrane</keyword>
<comment type="similarity">
    <text evidence="2">Belongs to the peptidase S54 family.</text>
</comment>
<dbReference type="PANTHER" id="PTHR43731:SF14">
    <property type="entry name" value="PRESENILIN-ASSOCIATED RHOMBOID-LIKE PROTEIN, MITOCHONDRIAL"/>
    <property type="match status" value="1"/>
</dbReference>
<dbReference type="InterPro" id="IPR022764">
    <property type="entry name" value="Peptidase_S54_rhomboid_dom"/>
</dbReference>
<dbReference type="Pfam" id="PF20216">
    <property type="entry name" value="DUF6576"/>
    <property type="match status" value="1"/>
</dbReference>
<feature type="transmembrane region" description="Helical" evidence="7">
    <location>
        <begin position="85"/>
        <end position="106"/>
    </location>
</feature>
<protein>
    <submittedName>
        <fullName evidence="10">Rhomboid family intramembrane serine protease</fullName>
    </submittedName>
</protein>
<comment type="subcellular location">
    <subcellularLocation>
        <location evidence="1">Membrane</location>
        <topology evidence="1">Multi-pass membrane protein</topology>
    </subcellularLocation>
</comment>
<evidence type="ECO:0000313" key="10">
    <source>
        <dbReference type="EMBL" id="QWG06746.1"/>
    </source>
</evidence>
<dbReference type="InterPro" id="IPR046483">
    <property type="entry name" value="DUF6576"/>
</dbReference>
<feature type="transmembrane region" description="Helical" evidence="7">
    <location>
        <begin position="142"/>
        <end position="164"/>
    </location>
</feature>
<dbReference type="GO" id="GO:0008233">
    <property type="term" value="F:peptidase activity"/>
    <property type="evidence" value="ECO:0007669"/>
    <property type="project" value="UniProtKB-KW"/>
</dbReference>
<evidence type="ECO:0000256" key="5">
    <source>
        <dbReference type="ARBA" id="ARBA00022989"/>
    </source>
</evidence>
<dbReference type="Proteomes" id="UP000682802">
    <property type="component" value="Chromosome 1"/>
</dbReference>
<accession>A0ABX8GTA0</accession>
<reference evidence="10 11" key="1">
    <citation type="submission" date="2021-05" db="EMBL/GenBank/DDBJ databases">
        <title>Comparative genomic studies on the polysaccharide-degrading batcterial strains of the Flammeovirga genus.</title>
        <authorList>
            <person name="Zewei F."/>
            <person name="Zheng Z."/>
            <person name="Yu L."/>
            <person name="Ruyue G."/>
            <person name="Yanhong M."/>
            <person name="Yuanyuan C."/>
            <person name="Jingyan G."/>
            <person name="Wenjun H."/>
        </authorList>
    </citation>
    <scope>NUCLEOTIDE SEQUENCE [LARGE SCALE GENOMIC DNA]</scope>
    <source>
        <strain evidence="10 11">YS10</strain>
    </source>
</reference>
<evidence type="ECO:0000259" key="8">
    <source>
        <dbReference type="Pfam" id="PF01694"/>
    </source>
</evidence>
<gene>
    <name evidence="10" type="ORF">KM029_15760</name>
</gene>
<evidence type="ECO:0000256" key="6">
    <source>
        <dbReference type="ARBA" id="ARBA00023136"/>
    </source>
</evidence>
<feature type="domain" description="DUF6576" evidence="9">
    <location>
        <begin position="269"/>
        <end position="302"/>
    </location>
</feature>
<evidence type="ECO:0000259" key="9">
    <source>
        <dbReference type="Pfam" id="PF20216"/>
    </source>
</evidence>
<dbReference type="SUPFAM" id="SSF144091">
    <property type="entry name" value="Rhomboid-like"/>
    <property type="match status" value="1"/>
</dbReference>
<dbReference type="Gene3D" id="1.20.1540.10">
    <property type="entry name" value="Rhomboid-like"/>
    <property type="match status" value="1"/>
</dbReference>
<keyword evidence="10" id="KW-0645">Protease</keyword>
<feature type="transmembrane region" description="Helical" evidence="7">
    <location>
        <begin position="203"/>
        <end position="219"/>
    </location>
</feature>
<evidence type="ECO:0000256" key="1">
    <source>
        <dbReference type="ARBA" id="ARBA00004141"/>
    </source>
</evidence>
<dbReference type="PANTHER" id="PTHR43731">
    <property type="entry name" value="RHOMBOID PROTEASE"/>
    <property type="match status" value="1"/>
</dbReference>
<dbReference type="InterPro" id="IPR035952">
    <property type="entry name" value="Rhomboid-like_sf"/>
</dbReference>
<feature type="transmembrane region" description="Helical" evidence="7">
    <location>
        <begin position="113"/>
        <end position="136"/>
    </location>
</feature>
<keyword evidence="6 7" id="KW-0472">Membrane</keyword>
<dbReference type="RefSeq" id="WP_144074153.1">
    <property type="nucleotide sequence ID" value="NZ_CP076128.1"/>
</dbReference>
<keyword evidence="11" id="KW-1185">Reference proteome</keyword>
<feature type="transmembrane region" description="Helical" evidence="7">
    <location>
        <begin position="20"/>
        <end position="40"/>
    </location>
</feature>
<dbReference type="GO" id="GO:0006508">
    <property type="term" value="P:proteolysis"/>
    <property type="evidence" value="ECO:0007669"/>
    <property type="project" value="UniProtKB-KW"/>
</dbReference>
<dbReference type="Pfam" id="PF01694">
    <property type="entry name" value="Rhomboid"/>
    <property type="match status" value="1"/>
</dbReference>
<evidence type="ECO:0000256" key="4">
    <source>
        <dbReference type="ARBA" id="ARBA00022801"/>
    </source>
</evidence>
<evidence type="ECO:0000256" key="2">
    <source>
        <dbReference type="ARBA" id="ARBA00009045"/>
    </source>
</evidence>
<feature type="transmembrane region" description="Helical" evidence="7">
    <location>
        <begin position="171"/>
        <end position="191"/>
    </location>
</feature>
<keyword evidence="4" id="KW-0378">Hydrolase</keyword>
<feature type="domain" description="Peptidase S54 rhomboid" evidence="8">
    <location>
        <begin position="69"/>
        <end position="219"/>
    </location>
</feature>
<organism evidence="10 11">
    <name type="scientific">Flammeovirga kamogawensis</name>
    <dbReference type="NCBI Taxonomy" id="373891"/>
    <lineage>
        <taxon>Bacteria</taxon>
        <taxon>Pseudomonadati</taxon>
        <taxon>Bacteroidota</taxon>
        <taxon>Cytophagia</taxon>
        <taxon>Cytophagales</taxon>
        <taxon>Flammeovirgaceae</taxon>
        <taxon>Flammeovirga</taxon>
    </lineage>
</organism>
<evidence type="ECO:0000256" key="7">
    <source>
        <dbReference type="SAM" id="Phobius"/>
    </source>
</evidence>
<dbReference type="EMBL" id="CP076128">
    <property type="protein sequence ID" value="QWG06746.1"/>
    <property type="molecule type" value="Genomic_DNA"/>
</dbReference>
<sequence>MNSFISDLKYTWNKPGSGLLRLIIINVVVYVCMSILMLVLKLSGFQDFYNLYIFDNVALPPSIYAVAHKPWTLITYFFVHSMSDFFHILFNMLVMYWFGVIFTEFLGDKKLVALYFLGGIAGGLAYIFMFNVVPFYKEQADMVSGLIGASACVYAIVVGAATIAPEYKINLLFVGPVRIKYLAAVYIFLSLIQSAGSNAGGEIAHLGGALMGFGYVALLKKGTDLGKPMYAVSNFFGNIMNSKRKLKVVRGGKKGKAAAKAEKNVPHQPSQDSIDEILDKISVKGYEGLTQEEKEILFKASQRKH</sequence>
<evidence type="ECO:0000256" key="3">
    <source>
        <dbReference type="ARBA" id="ARBA00022692"/>
    </source>
</evidence>
<dbReference type="InterPro" id="IPR050925">
    <property type="entry name" value="Rhomboid_protease_S54"/>
</dbReference>